<dbReference type="InterPro" id="IPR022796">
    <property type="entry name" value="Chloroa_b-bind"/>
</dbReference>
<keyword evidence="5 7" id="KW-0157">Chromophore</keyword>
<dbReference type="GeneID" id="19016999"/>
<proteinExistence type="inferred from homology"/>
<evidence type="ECO:0000256" key="3">
    <source>
        <dbReference type="ARBA" id="ARBA00022531"/>
    </source>
</evidence>
<dbReference type="eggNOG" id="ENOG502S0WM">
    <property type="taxonomic scope" value="Eukaryota"/>
</dbReference>
<reference evidence="8 9" key="1">
    <citation type="submission" date="2011-10" db="EMBL/GenBank/DDBJ databases">
        <authorList>
            <person name="Genoscope - CEA"/>
        </authorList>
    </citation>
    <scope>NUCLEOTIDE SEQUENCE [LARGE SCALE GENOMIC DNA]</scope>
    <source>
        <strain evidence="8 9">RCC 1105</strain>
    </source>
</reference>
<dbReference type="PANTHER" id="PTHR21649">
    <property type="entry name" value="CHLOROPHYLL A/B BINDING PROTEIN"/>
    <property type="match status" value="1"/>
</dbReference>
<keyword evidence="7" id="KW-0603">Photosystem I</keyword>
<dbReference type="EMBL" id="FO082276">
    <property type="protein sequence ID" value="CCO15552.1"/>
    <property type="molecule type" value="Genomic_DNA"/>
</dbReference>
<organism evidence="8 9">
    <name type="scientific">Bathycoccus prasinos</name>
    <dbReference type="NCBI Taxonomy" id="41875"/>
    <lineage>
        <taxon>Eukaryota</taxon>
        <taxon>Viridiplantae</taxon>
        <taxon>Chlorophyta</taxon>
        <taxon>Mamiellophyceae</taxon>
        <taxon>Mamiellales</taxon>
        <taxon>Bathycoccaceae</taxon>
        <taxon>Bathycoccus</taxon>
    </lineage>
</organism>
<keyword evidence="9" id="KW-1185">Reference proteome</keyword>
<evidence type="ECO:0000256" key="1">
    <source>
        <dbReference type="ARBA" id="ARBA00022494"/>
    </source>
</evidence>
<dbReference type="OrthoDB" id="423598at2759"/>
<dbReference type="GO" id="GO:0009535">
    <property type="term" value="C:chloroplast thylakoid membrane"/>
    <property type="evidence" value="ECO:0007669"/>
    <property type="project" value="UniProtKB-SubCell"/>
</dbReference>
<evidence type="ECO:0000256" key="5">
    <source>
        <dbReference type="ARBA" id="ARBA00022991"/>
    </source>
</evidence>
<dbReference type="GO" id="GO:0009765">
    <property type="term" value="P:photosynthesis, light harvesting"/>
    <property type="evidence" value="ECO:0007669"/>
    <property type="project" value="InterPro"/>
</dbReference>
<evidence type="ECO:0000256" key="4">
    <source>
        <dbReference type="ARBA" id="ARBA00022640"/>
    </source>
</evidence>
<dbReference type="GO" id="GO:0009522">
    <property type="term" value="C:photosystem I"/>
    <property type="evidence" value="ECO:0007669"/>
    <property type="project" value="UniProtKB-KW"/>
</dbReference>
<comment type="subcellular location">
    <subcellularLocation>
        <location evidence="7">Plastid</location>
        <location evidence="7">Chloroplast thylakoid membrane</location>
    </subcellularLocation>
</comment>
<feature type="binding site" description="axial binding residue" evidence="6">
    <location>
        <position position="93"/>
    </location>
    <ligand>
        <name>chlorophyll b</name>
        <dbReference type="ChEBI" id="CHEBI:61721"/>
        <label>1</label>
    </ligand>
    <ligandPart>
        <name>Mg</name>
        <dbReference type="ChEBI" id="CHEBI:25107"/>
    </ligandPart>
</feature>
<dbReference type="STRING" id="41875.K8EC47"/>
<keyword evidence="7" id="KW-0793">Thylakoid</keyword>
<dbReference type="Gene3D" id="1.10.3460.10">
    <property type="entry name" value="Chlorophyll a/b binding protein domain"/>
    <property type="match status" value="1"/>
</dbReference>
<keyword evidence="1 6" id="KW-0148">Chlorophyll</keyword>
<protein>
    <recommendedName>
        <fullName evidence="7">Chlorophyll a-b binding protein, chloroplastic</fullName>
    </recommendedName>
</protein>
<keyword evidence="4 7" id="KW-0934">Plastid</keyword>
<dbReference type="AlphaFoldDB" id="K8EC47"/>
<dbReference type="RefSeq" id="XP_007514115.1">
    <property type="nucleotide sequence ID" value="XM_007514053.1"/>
</dbReference>
<comment type="similarity">
    <text evidence="7">Belongs to the light-harvesting chlorophyll a/b-binding (LHC) protein family.</text>
</comment>
<comment type="function">
    <text evidence="7">The light-harvesting complex (LHC) functions as a light receptor, it captures and delivers excitation energy to photosystems with which it is closely associated.</text>
</comment>
<dbReference type="Pfam" id="PF00504">
    <property type="entry name" value="Chloroa_b-bind"/>
    <property type="match status" value="1"/>
</dbReference>
<evidence type="ECO:0000256" key="6">
    <source>
        <dbReference type="PIRSR" id="PIRSR601344-1"/>
    </source>
</evidence>
<feature type="binding site" evidence="6">
    <location>
        <position position="178"/>
    </location>
    <ligand>
        <name>chlorophyll a</name>
        <dbReference type="ChEBI" id="CHEBI:58416"/>
        <label>1</label>
    </ligand>
</feature>
<keyword evidence="2 7" id="KW-0150">Chloroplast</keyword>
<dbReference type="SUPFAM" id="SSF103511">
    <property type="entry name" value="Chlorophyll a-b binding protein"/>
    <property type="match status" value="1"/>
</dbReference>
<evidence type="ECO:0000313" key="8">
    <source>
        <dbReference type="EMBL" id="CCO15552.1"/>
    </source>
</evidence>
<evidence type="ECO:0000256" key="2">
    <source>
        <dbReference type="ARBA" id="ARBA00022528"/>
    </source>
</evidence>
<dbReference type="GO" id="GO:0009523">
    <property type="term" value="C:photosystem II"/>
    <property type="evidence" value="ECO:0007669"/>
    <property type="project" value="UniProtKB-KW"/>
</dbReference>
<dbReference type="Proteomes" id="UP000198341">
    <property type="component" value="Chromosome 3"/>
</dbReference>
<feature type="binding site" evidence="6">
    <location>
        <position position="210"/>
    </location>
    <ligand>
        <name>chlorophyll a</name>
        <dbReference type="ChEBI" id="CHEBI:58416"/>
        <label>1</label>
    </ligand>
</feature>
<name>K8EC47_9CHLO</name>
<dbReference type="GO" id="GO:0016168">
    <property type="term" value="F:chlorophyll binding"/>
    <property type="evidence" value="ECO:0007669"/>
    <property type="project" value="UniProtKB-KW"/>
</dbReference>
<feature type="binding site" evidence="6">
    <location>
        <position position="177"/>
    </location>
    <ligand>
        <name>chlorophyll a</name>
        <dbReference type="ChEBI" id="CHEBI:58416"/>
        <label>1</label>
    </ligand>
</feature>
<gene>
    <name evidence="8" type="ORF">Bathy03g04620</name>
</gene>
<feature type="binding site" evidence="6">
    <location>
        <position position="183"/>
    </location>
    <ligand>
        <name>chlorophyll a</name>
        <dbReference type="ChEBI" id="CHEBI:58416"/>
        <label>1</label>
    </ligand>
</feature>
<feature type="binding site" evidence="6">
    <location>
        <position position="195"/>
    </location>
    <ligand>
        <name>chlorophyll a</name>
        <dbReference type="ChEBI" id="CHEBI:58416"/>
        <label>1</label>
    </ligand>
</feature>
<feature type="binding site" evidence="6">
    <location>
        <position position="88"/>
    </location>
    <ligand>
        <name>chlorophyll a</name>
        <dbReference type="ChEBI" id="CHEBI:58416"/>
        <label>1</label>
    </ligand>
</feature>
<dbReference type="KEGG" id="bpg:Bathy03g04620"/>
<evidence type="ECO:0000256" key="7">
    <source>
        <dbReference type="RuleBase" id="RU363080"/>
    </source>
</evidence>
<feature type="binding site" evidence="6">
    <location>
        <position position="181"/>
    </location>
    <ligand>
        <name>chlorophyll a</name>
        <dbReference type="ChEBI" id="CHEBI:58416"/>
        <label>1</label>
    </ligand>
</feature>
<evidence type="ECO:0000313" key="9">
    <source>
        <dbReference type="Proteomes" id="UP000198341"/>
    </source>
</evidence>
<keyword evidence="3 7" id="KW-0602">Photosynthesis</keyword>
<accession>K8EC47</accession>
<sequence>MSFAVSSFVGTRVVAKTNVRASASSRRASVQVFAERKLWYEFSFSIFFLLPNIKTPDYLDGTIAGDYGFDPLGLGSDPERLKYYQEAELMNARWAMMAVAGICTTEALGIQSKWYMAGQEDYGFPINAQLAVLFPTMGFLETKRITGWLATGKSGINETFPFDPLGMGADSDSMKLKEIKNGRAAMIAFVGICVQALVLREGPLAALQDHVANPFGNNLATNVMNLPINLA</sequence>
<keyword evidence="7" id="KW-0604">Photosystem II</keyword>
<dbReference type="InterPro" id="IPR001344">
    <property type="entry name" value="Chloro_AB-bd_pln"/>
</dbReference>